<reference evidence="1 2" key="1">
    <citation type="submission" date="2023-03" db="EMBL/GenBank/DDBJ databases">
        <title>Whole genome sequencing of Methanotrichaceae archaeon M04Ac.</title>
        <authorList>
            <person name="Khomyakova M.A."/>
            <person name="Merkel A.Y."/>
            <person name="Slobodkin A.I."/>
        </authorList>
    </citation>
    <scope>NUCLEOTIDE SEQUENCE [LARGE SCALE GENOMIC DNA]</scope>
    <source>
        <strain evidence="1 2">M04Ac</strain>
    </source>
</reference>
<comment type="caution">
    <text evidence="1">The sequence shown here is derived from an EMBL/GenBank/DDBJ whole genome shotgun (WGS) entry which is preliminary data.</text>
</comment>
<sequence>MIRIKCVNPNCTAPDGVFSWDERASVESGGGLAEPGEEEALSFVAECPYCGTENKIWLSRVKKEDVVRRFG</sequence>
<proteinExistence type="predicted"/>
<dbReference type="EMBL" id="JARFPL010000030">
    <property type="protein sequence ID" value="MDF0593778.1"/>
    <property type="molecule type" value="Genomic_DNA"/>
</dbReference>
<dbReference type="RefSeq" id="WP_316969480.1">
    <property type="nucleotide sequence ID" value="NZ_JARFPL010000030.1"/>
</dbReference>
<protein>
    <submittedName>
        <fullName evidence="1">Uncharacterized protein</fullName>
    </submittedName>
</protein>
<accession>A0ABT5XGC6</accession>
<keyword evidence="2" id="KW-1185">Reference proteome</keyword>
<organism evidence="1 2">
    <name type="scientific">Candidatus Methanocrinis alkalitolerans</name>
    <dbReference type="NCBI Taxonomy" id="3033395"/>
    <lineage>
        <taxon>Archaea</taxon>
        <taxon>Methanobacteriati</taxon>
        <taxon>Methanobacteriota</taxon>
        <taxon>Stenosarchaea group</taxon>
        <taxon>Methanomicrobia</taxon>
        <taxon>Methanotrichales</taxon>
        <taxon>Methanotrichaceae</taxon>
        <taxon>Methanocrinis</taxon>
    </lineage>
</organism>
<evidence type="ECO:0000313" key="2">
    <source>
        <dbReference type="Proteomes" id="UP001215956"/>
    </source>
</evidence>
<name>A0ABT5XGC6_9EURY</name>
<evidence type="ECO:0000313" key="1">
    <source>
        <dbReference type="EMBL" id="MDF0593778.1"/>
    </source>
</evidence>
<dbReference type="Proteomes" id="UP001215956">
    <property type="component" value="Unassembled WGS sequence"/>
</dbReference>
<gene>
    <name evidence="1" type="ORF">P0O24_09295</name>
</gene>